<keyword evidence="1" id="KW-0732">Signal</keyword>
<name>C0QSR9_PERMH</name>
<evidence type="ECO:0000313" key="2">
    <source>
        <dbReference type="EMBL" id="ACO03759.1"/>
    </source>
</evidence>
<dbReference type="HOGENOM" id="CLU_695836_0_0_0"/>
<dbReference type="InterPro" id="IPR005534">
    <property type="entry name" value="Curli_assmbl/transp-comp_CsgG"/>
</dbReference>
<dbReference type="KEGG" id="pmx:PERMA_1962"/>
<keyword evidence="3" id="KW-1185">Reference proteome</keyword>
<dbReference type="EMBL" id="CP001230">
    <property type="protein sequence ID" value="ACO03759.1"/>
    <property type="molecule type" value="Genomic_DNA"/>
</dbReference>
<dbReference type="Gene3D" id="2.40.10.410">
    <property type="entry name" value="FlgT, C-terminal domain"/>
    <property type="match status" value="1"/>
</dbReference>
<sequence>MRIRKAAVFCASVFMASFLFSCVGGVKEVDPTAYDITPLDRKVEEIPEACKTAYEMAIPRVAVVDFTNNTTFDAAKVLQSQETGQYKEATVGAAGVGVAPGAVGIVYGEATAGDYQKQLEMVTRDVNARLGESVAEGVTAQLVEMGGAKVYTRRDLQKVMQEQQFQQSGLTDVNTLVQLGKLAGVKYIITGSVNNVNLKWISAEYAKKGLSQHLGLVGAIAAAAIETQEGWNLSTDLTIKIIDVETGEVVLAKNISGREVLGKTPQLTFDAIIGGIKKAAMNAIAEAKEDLSKYFKVRGYIIQTRTAPDKKSRYALINVGSKAGVQPGQEFYVYTFQVVVDPFKKTEECDMVKLPVTLEVTNQIQENKAWTVVKGDEKQIMRVRVGQLVERKPMKEGLF</sequence>
<dbReference type="RefSeq" id="WP_012675998.1">
    <property type="nucleotide sequence ID" value="NC_012440.1"/>
</dbReference>
<dbReference type="Proteomes" id="UP000001366">
    <property type="component" value="Chromosome"/>
</dbReference>
<dbReference type="PROSITE" id="PS51257">
    <property type="entry name" value="PROKAR_LIPOPROTEIN"/>
    <property type="match status" value="1"/>
</dbReference>
<evidence type="ECO:0000313" key="3">
    <source>
        <dbReference type="Proteomes" id="UP000001366"/>
    </source>
</evidence>
<dbReference type="InterPro" id="IPR038165">
    <property type="entry name" value="FlgT_C_sf"/>
</dbReference>
<proteinExistence type="predicted"/>
<dbReference type="GO" id="GO:0030288">
    <property type="term" value="C:outer membrane-bounded periplasmic space"/>
    <property type="evidence" value="ECO:0007669"/>
    <property type="project" value="InterPro"/>
</dbReference>
<keyword evidence="2" id="KW-0449">Lipoprotein</keyword>
<dbReference type="Pfam" id="PF03783">
    <property type="entry name" value="CsgG"/>
    <property type="match status" value="1"/>
</dbReference>
<dbReference type="Gene3D" id="3.40.50.10610">
    <property type="entry name" value="ABC-type transport auxiliary lipoprotein component"/>
    <property type="match status" value="1"/>
</dbReference>
<feature type="chain" id="PRO_5002902554" evidence="1">
    <location>
        <begin position="22"/>
        <end position="399"/>
    </location>
</feature>
<dbReference type="TCDB" id="1.B.48.2.4">
    <property type="family name" value="the curli fiber subunit porin, cgsa, csgg (csgg) family"/>
</dbReference>
<evidence type="ECO:0000256" key="1">
    <source>
        <dbReference type="SAM" id="SignalP"/>
    </source>
</evidence>
<dbReference type="eggNOG" id="COG1462">
    <property type="taxonomic scope" value="Bacteria"/>
</dbReference>
<feature type="signal peptide" evidence="1">
    <location>
        <begin position="1"/>
        <end position="21"/>
    </location>
</feature>
<dbReference type="PaxDb" id="123214-PERMA_1962"/>
<organism evidence="2 3">
    <name type="scientific">Persephonella marina (strain DSM 14350 / EX-H1)</name>
    <dbReference type="NCBI Taxonomy" id="123214"/>
    <lineage>
        <taxon>Bacteria</taxon>
        <taxon>Pseudomonadati</taxon>
        <taxon>Aquificota</taxon>
        <taxon>Aquificia</taxon>
        <taxon>Aquificales</taxon>
        <taxon>Hydrogenothermaceae</taxon>
        <taxon>Persephonella</taxon>
    </lineage>
</organism>
<protein>
    <submittedName>
        <fullName evidence="2">Putative lipoprotein</fullName>
    </submittedName>
</protein>
<dbReference type="AlphaFoldDB" id="C0QSR9"/>
<reference evidence="2 3" key="1">
    <citation type="journal article" date="2009" name="J. Bacteriol.">
        <title>Complete and draft genome sequences of six members of the Aquificales.</title>
        <authorList>
            <person name="Reysenbach A.L."/>
            <person name="Hamamura N."/>
            <person name="Podar M."/>
            <person name="Griffiths E."/>
            <person name="Ferreira S."/>
            <person name="Hochstein R."/>
            <person name="Heidelberg J."/>
            <person name="Johnson J."/>
            <person name="Mead D."/>
            <person name="Pohorille A."/>
            <person name="Sarmiento M."/>
            <person name="Schweighofer K."/>
            <person name="Seshadri R."/>
            <person name="Voytek M.A."/>
        </authorList>
    </citation>
    <scope>NUCLEOTIDE SEQUENCE [LARGE SCALE GENOMIC DNA]</scope>
    <source>
        <strain evidence="3">DSM 14350 / EX-H1</strain>
    </source>
</reference>
<dbReference type="STRING" id="123214.PERMA_1962"/>
<gene>
    <name evidence="2" type="ordered locus">PERMA_1962</name>
</gene>
<accession>C0QSR9</accession>